<dbReference type="GO" id="GO:0006289">
    <property type="term" value="P:nucleotide-excision repair"/>
    <property type="evidence" value="ECO:0007669"/>
    <property type="project" value="UniProtKB-UniRule"/>
</dbReference>
<dbReference type="InterPro" id="IPR010994">
    <property type="entry name" value="RuvA_2-like"/>
</dbReference>
<dbReference type="GO" id="GO:0009381">
    <property type="term" value="F:excinuclease ABC activity"/>
    <property type="evidence" value="ECO:0007669"/>
    <property type="project" value="UniProtKB-UniRule"/>
</dbReference>
<feature type="domain" description="UVR" evidence="8">
    <location>
        <begin position="208"/>
        <end position="243"/>
    </location>
</feature>
<dbReference type="AlphaFoldDB" id="A0A3P3VX22"/>
<comment type="caution">
    <text evidence="11">The sequence shown here is derived from an EMBL/GenBank/DDBJ whole genome shotgun (WGS) entry which is preliminary data.</text>
</comment>
<keyword evidence="6" id="KW-0742">SOS response</keyword>
<dbReference type="Pfam" id="PF14520">
    <property type="entry name" value="HHH_5"/>
    <property type="match status" value="1"/>
</dbReference>
<dbReference type="Pfam" id="PF02151">
    <property type="entry name" value="UVR"/>
    <property type="match status" value="1"/>
</dbReference>
<dbReference type="SMART" id="SM00465">
    <property type="entry name" value="GIYc"/>
    <property type="match status" value="1"/>
</dbReference>
<dbReference type="InterPro" id="IPR004791">
    <property type="entry name" value="UvrC"/>
</dbReference>
<dbReference type="Proteomes" id="UP000274391">
    <property type="component" value="Unassembled WGS sequence"/>
</dbReference>
<accession>A0A3P3VX22</accession>
<dbReference type="GO" id="GO:0005737">
    <property type="term" value="C:cytoplasm"/>
    <property type="evidence" value="ECO:0007669"/>
    <property type="project" value="UniProtKB-SubCell"/>
</dbReference>
<evidence type="ECO:0000256" key="1">
    <source>
        <dbReference type="ARBA" id="ARBA00022490"/>
    </source>
</evidence>
<reference evidence="11 12" key="1">
    <citation type="submission" date="2018-11" db="EMBL/GenBank/DDBJ databases">
        <title>YIM 102482-1 draft genome.</title>
        <authorList>
            <person name="Li G."/>
            <person name="Jiang Y."/>
        </authorList>
    </citation>
    <scope>NUCLEOTIDE SEQUENCE [LARGE SCALE GENOMIC DNA]</scope>
    <source>
        <strain evidence="11 12">YIM 102482-1</strain>
    </source>
</reference>
<dbReference type="InterPro" id="IPR036876">
    <property type="entry name" value="UVR_dom_sf"/>
</dbReference>
<dbReference type="InterPro" id="IPR003583">
    <property type="entry name" value="Hlx-hairpin-Hlx_DNA-bd_motif"/>
</dbReference>
<sequence length="644" mass="71648">MARELEWRPRSGDIPNGPGVYRWLDADGRVLYVGKAKRLRQRLQNYFAPLETLPERTRRMVTSAATVEWTVVSNEIESLQLEYSLIQEWSPPFNVRLKDDKSYPFMAITLAEEAPRVMVTRNRKIKGARYFGPYPKVWAVNEAIDLMIKVFPIRTCNDSNHRRAMQTGKPCFAGQIGRCGGPCSQKVTIEEHRVLVNEFVDFMETYDRSIVDDLRVRMAAASAELRFEDAARLRDRIVALETVLEKSAVVLPDSADADVYGIAEDGLAASVQLFTVRRGRVRGVRGWVLDKELDVDTGTFVQQVLQEVYGKQGQEPPREVIVPTLPEDAEALAEVLTQVRGTKVQLRTAKRGPLADLLQTARINALEALKQYKLQRTADYVARSDALNDLRDALGLAQAPLRIEAFDVSHLQGTGIVASMVVFEDGLPKRSDYRRFNIAESTDDTDSMYQVLTRRLAYLRDDEAPKPDPTDAEAQTPPKRSKFAYPPQLLLIDGGQPQVAAAQRALDDSGVTGIAIVGIAKRLEELWLPNDDFPVILPRSSESLFLVQRLRDEAHRFAISAQRSSRKRDIRTQLAEIPGLGPARIRALLREFGSVARLRAAEADALQRVPGIGPAMAASIVAAIGNPRVTPIASAGSDDDDSLG</sequence>
<proteinExistence type="inferred from homology"/>
<comment type="subcellular location">
    <subcellularLocation>
        <location evidence="6">Cytoplasm</location>
    </subcellularLocation>
</comment>
<dbReference type="InterPro" id="IPR035901">
    <property type="entry name" value="GIY-YIG_endonuc_sf"/>
</dbReference>
<evidence type="ECO:0000256" key="2">
    <source>
        <dbReference type="ARBA" id="ARBA00022763"/>
    </source>
</evidence>
<dbReference type="Gene3D" id="3.40.1440.10">
    <property type="entry name" value="GIY-YIG endonuclease"/>
    <property type="match status" value="1"/>
</dbReference>
<dbReference type="SUPFAM" id="SSF46600">
    <property type="entry name" value="C-terminal UvrC-binding domain of UvrB"/>
    <property type="match status" value="1"/>
</dbReference>
<dbReference type="InterPro" id="IPR001943">
    <property type="entry name" value="UVR_dom"/>
</dbReference>
<feature type="domain" description="UvrC family homology region profile" evidence="10">
    <location>
        <begin position="259"/>
        <end position="506"/>
    </location>
</feature>
<dbReference type="Gene3D" id="1.10.150.20">
    <property type="entry name" value="5' to 3' exonuclease, C-terminal subdomain"/>
    <property type="match status" value="1"/>
</dbReference>
<dbReference type="CDD" id="cd10434">
    <property type="entry name" value="GIY-YIG_UvrC_Cho"/>
    <property type="match status" value="1"/>
</dbReference>
<dbReference type="InterPro" id="IPR047296">
    <property type="entry name" value="GIY-YIG_UvrC_Cho"/>
</dbReference>
<keyword evidence="5 6" id="KW-0234">DNA repair</keyword>
<keyword evidence="3 6" id="KW-0228">DNA excision</keyword>
<dbReference type="FunFam" id="3.40.1440.10:FF:000001">
    <property type="entry name" value="UvrABC system protein C"/>
    <property type="match status" value="1"/>
</dbReference>
<evidence type="ECO:0000259" key="8">
    <source>
        <dbReference type="PROSITE" id="PS50151"/>
    </source>
</evidence>
<gene>
    <name evidence="6 11" type="primary">uvrC</name>
    <name evidence="11" type="ORF">EG850_05345</name>
</gene>
<protein>
    <recommendedName>
        <fullName evidence="6">UvrABC system protein C</fullName>
        <shortName evidence="6">Protein UvrC</shortName>
    </recommendedName>
    <alternativeName>
        <fullName evidence="6">Excinuclease ABC subunit C</fullName>
    </alternativeName>
</protein>
<feature type="domain" description="GIY-YIG" evidence="9">
    <location>
        <begin position="16"/>
        <end position="95"/>
    </location>
</feature>
<dbReference type="InterPro" id="IPR050066">
    <property type="entry name" value="UvrABC_protein_C"/>
</dbReference>
<evidence type="ECO:0000256" key="6">
    <source>
        <dbReference type="HAMAP-Rule" id="MF_00203"/>
    </source>
</evidence>
<comment type="function">
    <text evidence="6">The UvrABC repair system catalyzes the recognition and processing of DNA lesions. UvrC both incises the 5' and 3' sides of the lesion. The N-terminal half is responsible for the 3' incision and the C-terminal half is responsible for the 5' incision.</text>
</comment>
<evidence type="ECO:0000256" key="7">
    <source>
        <dbReference type="SAM" id="MobiDB-lite"/>
    </source>
</evidence>
<dbReference type="InterPro" id="IPR038476">
    <property type="entry name" value="UvrC_RNase_H_dom_sf"/>
</dbReference>
<dbReference type="InterPro" id="IPR001162">
    <property type="entry name" value="UvrC_RNase_H_dom"/>
</dbReference>
<dbReference type="OrthoDB" id="9804933at2"/>
<dbReference type="Pfam" id="PF08459">
    <property type="entry name" value="UvrC_RNaseH_dom"/>
    <property type="match status" value="1"/>
</dbReference>
<dbReference type="InterPro" id="IPR000305">
    <property type="entry name" value="GIY-YIG_endonuc"/>
</dbReference>
<keyword evidence="2 6" id="KW-0227">DNA damage</keyword>
<comment type="subunit">
    <text evidence="6">Interacts with UvrB in an incision complex.</text>
</comment>
<dbReference type="PANTHER" id="PTHR30562">
    <property type="entry name" value="UVRC/OXIDOREDUCTASE"/>
    <property type="match status" value="1"/>
</dbReference>
<comment type="similarity">
    <text evidence="6">Belongs to the UvrC family.</text>
</comment>
<feature type="compositionally biased region" description="Basic and acidic residues" evidence="7">
    <location>
        <begin position="460"/>
        <end position="469"/>
    </location>
</feature>
<dbReference type="EMBL" id="RQVS01000005">
    <property type="protein sequence ID" value="RRJ87240.1"/>
    <property type="molecule type" value="Genomic_DNA"/>
</dbReference>
<dbReference type="PROSITE" id="PS50164">
    <property type="entry name" value="GIY_YIG"/>
    <property type="match status" value="1"/>
</dbReference>
<dbReference type="SUPFAM" id="SSF82771">
    <property type="entry name" value="GIY-YIG endonuclease"/>
    <property type="match status" value="1"/>
</dbReference>
<dbReference type="GO" id="GO:0009432">
    <property type="term" value="P:SOS response"/>
    <property type="evidence" value="ECO:0007669"/>
    <property type="project" value="UniProtKB-UniRule"/>
</dbReference>
<dbReference type="HAMAP" id="MF_00203">
    <property type="entry name" value="UvrC"/>
    <property type="match status" value="1"/>
</dbReference>
<dbReference type="Pfam" id="PF01541">
    <property type="entry name" value="GIY-YIG"/>
    <property type="match status" value="1"/>
</dbReference>
<dbReference type="Pfam" id="PF22920">
    <property type="entry name" value="UvrC_RNaseH"/>
    <property type="match status" value="1"/>
</dbReference>
<dbReference type="Gene3D" id="4.10.860.10">
    <property type="entry name" value="UVR domain"/>
    <property type="match status" value="1"/>
</dbReference>
<dbReference type="PROSITE" id="PS50151">
    <property type="entry name" value="UVR"/>
    <property type="match status" value="1"/>
</dbReference>
<dbReference type="SMART" id="SM00278">
    <property type="entry name" value="HhH1"/>
    <property type="match status" value="2"/>
</dbReference>
<dbReference type="NCBIfam" id="NF001824">
    <property type="entry name" value="PRK00558.1-5"/>
    <property type="match status" value="1"/>
</dbReference>
<evidence type="ECO:0000256" key="4">
    <source>
        <dbReference type="ARBA" id="ARBA00022881"/>
    </source>
</evidence>
<dbReference type="PANTHER" id="PTHR30562:SF1">
    <property type="entry name" value="UVRABC SYSTEM PROTEIN C"/>
    <property type="match status" value="1"/>
</dbReference>
<dbReference type="SUPFAM" id="SSF47781">
    <property type="entry name" value="RuvA domain 2-like"/>
    <property type="match status" value="1"/>
</dbReference>
<name>A0A3P3VX22_9MICO</name>
<evidence type="ECO:0000259" key="9">
    <source>
        <dbReference type="PROSITE" id="PS50164"/>
    </source>
</evidence>
<evidence type="ECO:0000259" key="10">
    <source>
        <dbReference type="PROSITE" id="PS50165"/>
    </source>
</evidence>
<evidence type="ECO:0000313" key="11">
    <source>
        <dbReference type="EMBL" id="RRJ87240.1"/>
    </source>
</evidence>
<dbReference type="Gene3D" id="3.30.420.340">
    <property type="entry name" value="UvrC, RNAse H endonuclease domain"/>
    <property type="match status" value="1"/>
</dbReference>
<feature type="region of interest" description="Disordered" evidence="7">
    <location>
        <begin position="460"/>
        <end position="480"/>
    </location>
</feature>
<evidence type="ECO:0000313" key="12">
    <source>
        <dbReference type="Proteomes" id="UP000274391"/>
    </source>
</evidence>
<evidence type="ECO:0000256" key="3">
    <source>
        <dbReference type="ARBA" id="ARBA00022769"/>
    </source>
</evidence>
<keyword evidence="4 6" id="KW-0267">Excision nuclease</keyword>
<dbReference type="GO" id="GO:0003677">
    <property type="term" value="F:DNA binding"/>
    <property type="evidence" value="ECO:0007669"/>
    <property type="project" value="UniProtKB-UniRule"/>
</dbReference>
<dbReference type="RefSeq" id="WP_124971060.1">
    <property type="nucleotide sequence ID" value="NZ_RQVS01000005.1"/>
</dbReference>
<dbReference type="GO" id="GO:0009380">
    <property type="term" value="C:excinuclease repair complex"/>
    <property type="evidence" value="ECO:0007669"/>
    <property type="project" value="InterPro"/>
</dbReference>
<dbReference type="NCBIfam" id="TIGR00194">
    <property type="entry name" value="uvrC"/>
    <property type="match status" value="1"/>
</dbReference>
<evidence type="ECO:0000256" key="5">
    <source>
        <dbReference type="ARBA" id="ARBA00023204"/>
    </source>
</evidence>
<keyword evidence="12" id="KW-1185">Reference proteome</keyword>
<keyword evidence="1 6" id="KW-0963">Cytoplasm</keyword>
<dbReference type="PROSITE" id="PS50165">
    <property type="entry name" value="UVRC"/>
    <property type="match status" value="1"/>
</dbReference>
<organism evidence="11 12">
    <name type="scientific">Gulosibacter macacae</name>
    <dbReference type="NCBI Taxonomy" id="2488791"/>
    <lineage>
        <taxon>Bacteria</taxon>
        <taxon>Bacillati</taxon>
        <taxon>Actinomycetota</taxon>
        <taxon>Actinomycetes</taxon>
        <taxon>Micrococcales</taxon>
        <taxon>Microbacteriaceae</taxon>
        <taxon>Gulosibacter</taxon>
    </lineage>
</organism>